<dbReference type="Pfam" id="PF11104">
    <property type="entry name" value="PilM_2"/>
    <property type="match status" value="1"/>
</dbReference>
<proteinExistence type="predicted"/>
<name>A0A519B9W2_9DELT</name>
<dbReference type="InterPro" id="IPR003494">
    <property type="entry name" value="SHS2_FtsA"/>
</dbReference>
<dbReference type="PIRSF" id="PIRSF019169">
    <property type="entry name" value="PilM"/>
    <property type="match status" value="1"/>
</dbReference>
<gene>
    <name evidence="2" type="primary">pilM</name>
    <name evidence="2" type="ORF">EVJ47_07480</name>
</gene>
<dbReference type="SMART" id="SM00842">
    <property type="entry name" value="FtsA"/>
    <property type="match status" value="1"/>
</dbReference>
<dbReference type="NCBIfam" id="TIGR01175">
    <property type="entry name" value="pilM"/>
    <property type="match status" value="1"/>
</dbReference>
<dbReference type="CDD" id="cd24049">
    <property type="entry name" value="ASKHA_NBD_PilM"/>
    <property type="match status" value="1"/>
</dbReference>
<reference evidence="2 3" key="1">
    <citation type="submission" date="2019-01" db="EMBL/GenBank/DDBJ databases">
        <title>Insights into ecological role of a new deltaproteobacterial order Candidatus Sinidesulfobacterales (Sva0485) by metagenomics and metatranscriptomics.</title>
        <authorList>
            <person name="Tan S."/>
            <person name="Liu J."/>
            <person name="Fang Y."/>
            <person name="Hedlund B.P."/>
            <person name="Lian Z.H."/>
            <person name="Huang L.Y."/>
            <person name="Li J.T."/>
            <person name="Huang L.N."/>
            <person name="Li W.J."/>
            <person name="Jiang H.C."/>
            <person name="Dong H.L."/>
            <person name="Shu W.S."/>
        </authorList>
    </citation>
    <scope>NUCLEOTIDE SEQUENCE [LARGE SCALE GENOMIC DNA]</scope>
    <source>
        <strain evidence="2">AP3</strain>
    </source>
</reference>
<dbReference type="Proteomes" id="UP000320813">
    <property type="component" value="Unassembled WGS sequence"/>
</dbReference>
<sequence length="350" mass="38882">MAFKLSFGLKNGVGIDIGSDSIKVLRLSKSGHKYRVLDSDVIGLPGGAVSGGVINDKASVASYLKSSFSRLGIKEKNVVIAVPCKHVIIKTIEMPKMKEGELDSSIYYEAQQYITYDINEVFYDYVVLGESQTDPNNNMIMIVAGKKDIINNQTELIQECGLNPFRVDVDCIAVENMFNFNYPEEFDELVSLVRVGASETNVHVIKKGLNLFRRDIPIGGVNITEEIAKKFQIDFNEAENIKTGDIGNRDINFQSNYAVYLNMIISRVTSEIQRTVDYFAANNDKQYPKKIYLTGGSSKLPGLSGDIEGKLNIPVEVINPFRNILFKDESADNRSHLFGVVVGLALRGLE</sequence>
<dbReference type="GO" id="GO:0051301">
    <property type="term" value="P:cell division"/>
    <property type="evidence" value="ECO:0007669"/>
    <property type="project" value="InterPro"/>
</dbReference>
<comment type="caution">
    <text evidence="2">The sequence shown here is derived from an EMBL/GenBank/DDBJ whole genome shotgun (WGS) entry which is preliminary data.</text>
</comment>
<dbReference type="SUPFAM" id="SSF53067">
    <property type="entry name" value="Actin-like ATPase domain"/>
    <property type="match status" value="2"/>
</dbReference>
<dbReference type="AlphaFoldDB" id="A0A519B9W2"/>
<evidence type="ECO:0000313" key="3">
    <source>
        <dbReference type="Proteomes" id="UP000320813"/>
    </source>
</evidence>
<dbReference type="Gene3D" id="3.30.1490.300">
    <property type="match status" value="1"/>
</dbReference>
<accession>A0A519B9W2</accession>
<dbReference type="InterPro" id="IPR050696">
    <property type="entry name" value="FtsA/MreB"/>
</dbReference>
<organism evidence="2 3">
    <name type="scientific">Candidatus Acidulodesulfobacterium ferriphilum</name>
    <dbReference type="NCBI Taxonomy" id="2597223"/>
    <lineage>
        <taxon>Bacteria</taxon>
        <taxon>Deltaproteobacteria</taxon>
        <taxon>Candidatus Acidulodesulfobacterales</taxon>
        <taxon>Candidatus Acidulodesulfobacterium</taxon>
    </lineage>
</organism>
<dbReference type="InterPro" id="IPR043129">
    <property type="entry name" value="ATPase_NBD"/>
</dbReference>
<feature type="domain" description="SHS2" evidence="1">
    <location>
        <begin position="12"/>
        <end position="174"/>
    </location>
</feature>
<dbReference type="InterPro" id="IPR005883">
    <property type="entry name" value="PilM"/>
</dbReference>
<evidence type="ECO:0000259" key="1">
    <source>
        <dbReference type="SMART" id="SM00842"/>
    </source>
</evidence>
<dbReference type="EMBL" id="SGBD01000004">
    <property type="protein sequence ID" value="RZD14067.1"/>
    <property type="molecule type" value="Genomic_DNA"/>
</dbReference>
<protein>
    <submittedName>
        <fullName evidence="2">Type IV pilus assembly protein PilM</fullName>
    </submittedName>
</protein>
<dbReference type="PANTHER" id="PTHR32432:SF3">
    <property type="entry name" value="ETHANOLAMINE UTILIZATION PROTEIN EUTJ"/>
    <property type="match status" value="1"/>
</dbReference>
<dbReference type="PANTHER" id="PTHR32432">
    <property type="entry name" value="CELL DIVISION PROTEIN FTSA-RELATED"/>
    <property type="match status" value="1"/>
</dbReference>
<evidence type="ECO:0000313" key="2">
    <source>
        <dbReference type="EMBL" id="RZD14067.1"/>
    </source>
</evidence>
<dbReference type="Gene3D" id="3.30.420.40">
    <property type="match status" value="2"/>
</dbReference>